<dbReference type="EMBL" id="QUSZ01006306">
    <property type="protein sequence ID" value="RHY06223.1"/>
    <property type="molecule type" value="Genomic_DNA"/>
</dbReference>
<evidence type="ECO:0000256" key="5">
    <source>
        <dbReference type="SAM" id="Phobius"/>
    </source>
</evidence>
<comment type="caution">
    <text evidence="7">The sequence shown here is derived from an EMBL/GenBank/DDBJ whole genome shotgun (WGS) entry which is preliminary data.</text>
</comment>
<dbReference type="VEuPathDB" id="FungiDB:H257_14947"/>
<feature type="transmembrane region" description="Helical" evidence="5">
    <location>
        <begin position="300"/>
        <end position="323"/>
    </location>
</feature>
<evidence type="ECO:0000259" key="6">
    <source>
        <dbReference type="Pfam" id="PF01490"/>
    </source>
</evidence>
<keyword evidence="4 5" id="KW-0472">Membrane</keyword>
<dbReference type="PANTHER" id="PTHR22950">
    <property type="entry name" value="AMINO ACID TRANSPORTER"/>
    <property type="match status" value="1"/>
</dbReference>
<feature type="domain" description="Amino acid transporter transmembrane" evidence="6">
    <location>
        <begin position="108"/>
        <end position="501"/>
    </location>
</feature>
<feature type="transmembrane region" description="Helical" evidence="5">
    <location>
        <begin position="112"/>
        <end position="134"/>
    </location>
</feature>
<feature type="transmembrane region" description="Helical" evidence="5">
    <location>
        <begin position="377"/>
        <end position="401"/>
    </location>
</feature>
<accession>A0A397AEF0</accession>
<feature type="transmembrane region" description="Helical" evidence="5">
    <location>
        <begin position="451"/>
        <end position="472"/>
    </location>
</feature>
<dbReference type="AlphaFoldDB" id="A0A397AEF0"/>
<organism evidence="7 8">
    <name type="scientific">Aphanomyces astaci</name>
    <name type="common">Crayfish plague agent</name>
    <dbReference type="NCBI Taxonomy" id="112090"/>
    <lineage>
        <taxon>Eukaryota</taxon>
        <taxon>Sar</taxon>
        <taxon>Stramenopiles</taxon>
        <taxon>Oomycota</taxon>
        <taxon>Saprolegniomycetes</taxon>
        <taxon>Saprolegniales</taxon>
        <taxon>Verrucalvaceae</taxon>
        <taxon>Aphanomyces</taxon>
    </lineage>
</organism>
<dbReference type="InterPro" id="IPR013057">
    <property type="entry name" value="AA_transpt_TM"/>
</dbReference>
<evidence type="ECO:0000256" key="4">
    <source>
        <dbReference type="ARBA" id="ARBA00023136"/>
    </source>
</evidence>
<dbReference type="PANTHER" id="PTHR22950:SF461">
    <property type="entry name" value="AMINO ACID TRANSPORTER TRANSMEMBRANE DOMAIN-CONTAINING PROTEIN"/>
    <property type="match status" value="1"/>
</dbReference>
<evidence type="ECO:0000256" key="2">
    <source>
        <dbReference type="ARBA" id="ARBA00022692"/>
    </source>
</evidence>
<gene>
    <name evidence="7" type="ORF">DYB36_008173</name>
</gene>
<protein>
    <recommendedName>
        <fullName evidence="6">Amino acid transporter transmembrane domain-containing protein</fullName>
    </recommendedName>
</protein>
<evidence type="ECO:0000313" key="8">
    <source>
        <dbReference type="Proteomes" id="UP000265427"/>
    </source>
</evidence>
<dbReference type="Pfam" id="PF01490">
    <property type="entry name" value="Aa_trans"/>
    <property type="match status" value="1"/>
</dbReference>
<feature type="transmembrane region" description="Helical" evidence="5">
    <location>
        <begin position="140"/>
        <end position="160"/>
    </location>
</feature>
<evidence type="ECO:0000256" key="3">
    <source>
        <dbReference type="ARBA" id="ARBA00022989"/>
    </source>
</evidence>
<evidence type="ECO:0000256" key="1">
    <source>
        <dbReference type="ARBA" id="ARBA00004141"/>
    </source>
</evidence>
<dbReference type="GO" id="GO:0016020">
    <property type="term" value="C:membrane"/>
    <property type="evidence" value="ECO:0007669"/>
    <property type="project" value="UniProtKB-SubCell"/>
</dbReference>
<feature type="transmembrane region" description="Helical" evidence="5">
    <location>
        <begin position="422"/>
        <end position="445"/>
    </location>
</feature>
<name>A0A397AEF0_APHAT</name>
<keyword evidence="2 5" id="KW-0812">Transmembrane</keyword>
<feature type="transmembrane region" description="Helical" evidence="5">
    <location>
        <begin position="206"/>
        <end position="224"/>
    </location>
</feature>
<dbReference type="GO" id="GO:0015179">
    <property type="term" value="F:L-amino acid transmembrane transporter activity"/>
    <property type="evidence" value="ECO:0007669"/>
    <property type="project" value="TreeGrafter"/>
</dbReference>
<comment type="subcellular location">
    <subcellularLocation>
        <location evidence="1">Membrane</location>
        <topology evidence="1">Multi-pass membrane protein</topology>
    </subcellularLocation>
</comment>
<feature type="transmembrane region" description="Helical" evidence="5">
    <location>
        <begin position="261"/>
        <end position="280"/>
    </location>
</feature>
<dbReference type="Proteomes" id="UP000265427">
    <property type="component" value="Unassembled WGS sequence"/>
</dbReference>
<evidence type="ECO:0000313" key="7">
    <source>
        <dbReference type="EMBL" id="RHY06223.1"/>
    </source>
</evidence>
<proteinExistence type="predicted"/>
<sequence length="519" mass="56170">MSKQPTNLAVVVENLQKQSTSTCWPPPLSSPAAATECATADLVPIFALILFDPHFVLCQADAGFTVALDNPVAPPAAALAKIPTSANCNALYVVVQYVYHLQRDGEQHKNTWVDSMFIVVANVVGIGVLGLAHAFAKLGWIWGFVLLVSTLAGSLYSGILMTRMKCRVPHAAVFADLGYEGDTVLCLSCIIHHSPIMVAFGNLGKAFITLFAYTYITGVCVPSLFLQEMTNGLCFVYCALMVTALVLPLAQYRNFAEMNSIAVVGAVSIIVPILLILCTNSHGNVQPTTTSWVTNASFDAAVVACMDVVFAMAGHVFFVEIMSEMRDPREFSKSIVAATSFFTVVYVLMAVVGYYYVGAVVMSPITSNLSSINMRRWCSMFILCHVVVAYVMAVMVLARAIEQRLFHRPPEQSKHASVENRVAWLGITAAVVFTSFLVCNVVPFVNDLLGFVGALSGVTTTYVFPFLLAPVILRDDMTRGHARLLQGIAIASTLVAVVGVISSVHRMANSYQTRSPFSC</sequence>
<feature type="transmembrane region" description="Helical" evidence="5">
    <location>
        <begin position="484"/>
        <end position="504"/>
    </location>
</feature>
<keyword evidence="3 5" id="KW-1133">Transmembrane helix</keyword>
<feature type="transmembrane region" description="Helical" evidence="5">
    <location>
        <begin position="335"/>
        <end position="357"/>
    </location>
</feature>
<feature type="transmembrane region" description="Helical" evidence="5">
    <location>
        <begin position="230"/>
        <end position="249"/>
    </location>
</feature>
<reference evidence="7 8" key="1">
    <citation type="submission" date="2018-08" db="EMBL/GenBank/DDBJ databases">
        <title>Aphanomyces genome sequencing and annotation.</title>
        <authorList>
            <person name="Minardi D."/>
            <person name="Oidtmann B."/>
            <person name="Van Der Giezen M."/>
            <person name="Studholme D.J."/>
        </authorList>
    </citation>
    <scope>NUCLEOTIDE SEQUENCE [LARGE SCALE GENOMIC DNA]</scope>
    <source>
        <strain evidence="7 8">Kv</strain>
    </source>
</reference>